<keyword evidence="1" id="KW-0175">Coiled coil</keyword>
<feature type="region of interest" description="Disordered" evidence="2">
    <location>
        <begin position="237"/>
        <end position="265"/>
    </location>
</feature>
<feature type="domain" description="Disabled homolog 2-interacting protein C-terminal" evidence="3">
    <location>
        <begin position="323"/>
        <end position="573"/>
    </location>
</feature>
<sequence length="633" mass="70710">MIGRKYGGGAAASMGDLRDFTNGHFDCDASGFANGYSPSHHVSHSALPASINNNNNIGWPLSSTENLVFNKQQQEQQPALMYANPAYHQQQQQQQQQQQRGKTRQQERNNAQYGNNKQKTTPQQYPSKTTSSKHLETVFGSETVTYTNSPAQHRRAKIYLEPSTPPSVEDSEETRSKDSSLSSRESSTTTATNSSSSDVRINRDAKMDGGKEDDDVLMSAQSILSAPVHSAQLKKGLQFRSKNEKPLPKPRSSLGGGGDRKMSVPCLPSHRVYTPARRGSADTVRTSGSKIPTLHLALDEHDAILELSEIVEGESPSNERRMRQNENSMSSKDQDGFVTAPVTAVKSRVVVATSNAARVKTSRHATSATQQKQPHNPQNQGRRSSHHKPSNPIKPPEPQQNPTLPPSTPEGPLSPEARTAQWILNNVATPNKEKNEDGHTVLTPKDYEDRIIRLETEVERLRASVSSGLEVQRNLESKESHLVEKVRRTQRSLEQMVSSEEKWKKQKEEKEEKVREMVERLTTVETAHHRERTELRALLDSKESLIREQHDRITRLEETNLRLISSIKRIRTRDSPSTSASVARPNDVINFIDDDVDDKRHEHRRHRDVKATAQENGGFCLHGLSSASSSSSV</sequence>
<dbReference type="HOGENOM" id="CLU_432081_0_0_1"/>
<dbReference type="GeneTree" id="ENSGT00940000167058"/>
<dbReference type="STRING" id="7719.ENSCINP00000018433"/>
<reference evidence="4" key="3">
    <citation type="submission" date="2025-09" db="UniProtKB">
        <authorList>
            <consortium name="Ensembl"/>
        </authorList>
    </citation>
    <scope>IDENTIFICATION</scope>
</reference>
<accession>F6QEJ1</accession>
<feature type="compositionally biased region" description="Polar residues" evidence="2">
    <location>
        <begin position="364"/>
        <end position="382"/>
    </location>
</feature>
<feature type="compositionally biased region" description="Polar residues" evidence="2">
    <location>
        <begin position="140"/>
        <end position="151"/>
    </location>
</feature>
<organism evidence="4 5">
    <name type="scientific">Ciona intestinalis</name>
    <name type="common">Transparent sea squirt</name>
    <name type="synonym">Ascidia intestinalis</name>
    <dbReference type="NCBI Taxonomy" id="7719"/>
    <lineage>
        <taxon>Eukaryota</taxon>
        <taxon>Metazoa</taxon>
        <taxon>Chordata</taxon>
        <taxon>Tunicata</taxon>
        <taxon>Ascidiacea</taxon>
        <taxon>Phlebobranchia</taxon>
        <taxon>Cionidae</taxon>
        <taxon>Ciona</taxon>
    </lineage>
</organism>
<name>F6QEJ1_CIOIN</name>
<proteinExistence type="predicted"/>
<dbReference type="GO" id="GO:0040008">
    <property type="term" value="P:regulation of growth"/>
    <property type="evidence" value="ECO:0007669"/>
    <property type="project" value="InterPro"/>
</dbReference>
<evidence type="ECO:0000256" key="2">
    <source>
        <dbReference type="SAM" id="MobiDB-lite"/>
    </source>
</evidence>
<dbReference type="PANTHER" id="PTHR47490">
    <property type="entry name" value="PROTEIN BLISTER"/>
    <property type="match status" value="1"/>
</dbReference>
<reference evidence="4" key="2">
    <citation type="submission" date="2025-08" db="UniProtKB">
        <authorList>
            <consortium name="Ensembl"/>
        </authorList>
    </citation>
    <scope>IDENTIFICATION</scope>
</reference>
<dbReference type="Proteomes" id="UP000008144">
    <property type="component" value="Unassembled WGS sequence"/>
</dbReference>
<dbReference type="PANTHER" id="PTHR47490:SF2">
    <property type="entry name" value="PROTEIN BLISTER"/>
    <property type="match status" value="1"/>
</dbReference>
<evidence type="ECO:0000313" key="4">
    <source>
        <dbReference type="Ensembl" id="ENSCINP00000018433.3"/>
    </source>
</evidence>
<feature type="compositionally biased region" description="Basic and acidic residues" evidence="2">
    <location>
        <begin position="200"/>
        <end position="210"/>
    </location>
</feature>
<dbReference type="InterPro" id="IPR044194">
    <property type="entry name" value="BLISTER"/>
</dbReference>
<feature type="compositionally biased region" description="Pro residues" evidence="2">
    <location>
        <begin position="392"/>
        <end position="409"/>
    </location>
</feature>
<evidence type="ECO:0000259" key="3">
    <source>
        <dbReference type="Pfam" id="PF12004"/>
    </source>
</evidence>
<protein>
    <recommendedName>
        <fullName evidence="3">Disabled homolog 2-interacting protein C-terminal domain-containing protein</fullName>
    </recommendedName>
</protein>
<feature type="compositionally biased region" description="Low complexity" evidence="2">
    <location>
        <begin position="179"/>
        <end position="197"/>
    </location>
</feature>
<dbReference type="AlphaFoldDB" id="F6QEJ1"/>
<feature type="compositionally biased region" description="Polar residues" evidence="2">
    <location>
        <begin position="108"/>
        <end position="132"/>
    </location>
</feature>
<dbReference type="InterPro" id="IPR021887">
    <property type="entry name" value="DAB2P_C"/>
</dbReference>
<feature type="region of interest" description="Disordered" evidence="2">
    <location>
        <begin position="86"/>
        <end position="213"/>
    </location>
</feature>
<dbReference type="Ensembl" id="ENSCINT00000018433.3">
    <property type="protein sequence ID" value="ENSCINP00000018433.3"/>
    <property type="gene ID" value="ENSCING00000009082.3"/>
</dbReference>
<feature type="compositionally biased region" description="Low complexity" evidence="2">
    <location>
        <begin position="89"/>
        <end position="99"/>
    </location>
</feature>
<keyword evidence="5" id="KW-1185">Reference proteome</keyword>
<reference evidence="5" key="1">
    <citation type="journal article" date="2002" name="Science">
        <title>The draft genome of Ciona intestinalis: insights into chordate and vertebrate origins.</title>
        <authorList>
            <person name="Dehal P."/>
            <person name="Satou Y."/>
            <person name="Campbell R.K."/>
            <person name="Chapman J."/>
            <person name="Degnan B."/>
            <person name="De Tomaso A."/>
            <person name="Davidson B."/>
            <person name="Di Gregorio A."/>
            <person name="Gelpke M."/>
            <person name="Goodstein D.M."/>
            <person name="Harafuji N."/>
            <person name="Hastings K.E."/>
            <person name="Ho I."/>
            <person name="Hotta K."/>
            <person name="Huang W."/>
            <person name="Kawashima T."/>
            <person name="Lemaire P."/>
            <person name="Martinez D."/>
            <person name="Meinertzhagen I.A."/>
            <person name="Necula S."/>
            <person name="Nonaka M."/>
            <person name="Putnam N."/>
            <person name="Rash S."/>
            <person name="Saiga H."/>
            <person name="Satake M."/>
            <person name="Terry A."/>
            <person name="Yamada L."/>
            <person name="Wang H.G."/>
            <person name="Awazu S."/>
            <person name="Azumi K."/>
            <person name="Boore J."/>
            <person name="Branno M."/>
            <person name="Chin-Bow S."/>
            <person name="DeSantis R."/>
            <person name="Doyle S."/>
            <person name="Francino P."/>
            <person name="Keys D.N."/>
            <person name="Haga S."/>
            <person name="Hayashi H."/>
            <person name="Hino K."/>
            <person name="Imai K.S."/>
            <person name="Inaba K."/>
            <person name="Kano S."/>
            <person name="Kobayashi K."/>
            <person name="Kobayashi M."/>
            <person name="Lee B.I."/>
            <person name="Makabe K.W."/>
            <person name="Manohar C."/>
            <person name="Matassi G."/>
            <person name="Medina M."/>
            <person name="Mochizuki Y."/>
            <person name="Mount S."/>
            <person name="Morishita T."/>
            <person name="Miura S."/>
            <person name="Nakayama A."/>
            <person name="Nishizaka S."/>
            <person name="Nomoto H."/>
            <person name="Ohta F."/>
            <person name="Oishi K."/>
            <person name="Rigoutsos I."/>
            <person name="Sano M."/>
            <person name="Sasaki A."/>
            <person name="Sasakura Y."/>
            <person name="Shoguchi E."/>
            <person name="Shin-i T."/>
            <person name="Spagnuolo A."/>
            <person name="Stainier D."/>
            <person name="Suzuki M.M."/>
            <person name="Tassy O."/>
            <person name="Takatori N."/>
            <person name="Tokuoka M."/>
            <person name="Yagi K."/>
            <person name="Yoshizaki F."/>
            <person name="Wada S."/>
            <person name="Zhang C."/>
            <person name="Hyatt P.D."/>
            <person name="Larimer F."/>
            <person name="Detter C."/>
            <person name="Doggett N."/>
            <person name="Glavina T."/>
            <person name="Hawkins T."/>
            <person name="Richardson P."/>
            <person name="Lucas S."/>
            <person name="Kohara Y."/>
            <person name="Levine M."/>
            <person name="Satoh N."/>
            <person name="Rokhsar D.S."/>
        </authorList>
    </citation>
    <scope>NUCLEOTIDE SEQUENCE [LARGE SCALE GENOMIC DNA]</scope>
</reference>
<evidence type="ECO:0000313" key="5">
    <source>
        <dbReference type="Proteomes" id="UP000008144"/>
    </source>
</evidence>
<dbReference type="Pfam" id="PF12004">
    <property type="entry name" value="DAB2P_C"/>
    <property type="match status" value="1"/>
</dbReference>
<evidence type="ECO:0000256" key="1">
    <source>
        <dbReference type="SAM" id="Coils"/>
    </source>
</evidence>
<feature type="coiled-coil region" evidence="1">
    <location>
        <begin position="493"/>
        <end position="559"/>
    </location>
</feature>
<dbReference type="InParanoid" id="F6QEJ1"/>
<feature type="region of interest" description="Disordered" evidence="2">
    <location>
        <begin position="311"/>
        <end position="337"/>
    </location>
</feature>
<feature type="region of interest" description="Disordered" evidence="2">
    <location>
        <begin position="355"/>
        <end position="415"/>
    </location>
</feature>